<feature type="repeat" description="ANK" evidence="3">
    <location>
        <begin position="1158"/>
        <end position="1190"/>
    </location>
</feature>
<dbReference type="GO" id="GO:0004540">
    <property type="term" value="F:RNA nuclease activity"/>
    <property type="evidence" value="ECO:0007669"/>
    <property type="project" value="TreeGrafter"/>
</dbReference>
<dbReference type="InterPro" id="IPR056884">
    <property type="entry name" value="NPHP3-like_N"/>
</dbReference>
<dbReference type="SUPFAM" id="SSF48403">
    <property type="entry name" value="Ankyrin repeat"/>
    <property type="match status" value="1"/>
</dbReference>
<dbReference type="OrthoDB" id="194358at2759"/>
<dbReference type="PANTHER" id="PTHR24141:SF1">
    <property type="entry name" value="2-5A-DEPENDENT RIBONUCLEASE"/>
    <property type="match status" value="1"/>
</dbReference>
<dbReference type="SUPFAM" id="SSF53474">
    <property type="entry name" value="alpha/beta-Hydrolases"/>
    <property type="match status" value="1"/>
</dbReference>
<dbReference type="GO" id="GO:0003723">
    <property type="term" value="F:RNA binding"/>
    <property type="evidence" value="ECO:0007669"/>
    <property type="project" value="TreeGrafter"/>
</dbReference>
<dbReference type="PANTHER" id="PTHR24141">
    <property type="entry name" value="2-5A-DEPENDENT RIBONUCLEASE"/>
    <property type="match status" value="1"/>
</dbReference>
<dbReference type="PRINTS" id="PR01415">
    <property type="entry name" value="ANKYRIN"/>
</dbReference>
<feature type="region of interest" description="Disordered" evidence="4">
    <location>
        <begin position="41"/>
        <end position="65"/>
    </location>
</feature>
<dbReference type="Gene3D" id="3.40.50.1820">
    <property type="entry name" value="alpha/beta hydrolase"/>
    <property type="match status" value="1"/>
</dbReference>
<feature type="domain" description="Nephrocystin 3-like N-terminal" evidence="5">
    <location>
        <begin position="450"/>
        <end position="627"/>
    </location>
</feature>
<dbReference type="Pfam" id="PF12796">
    <property type="entry name" value="Ank_2"/>
    <property type="match status" value="2"/>
</dbReference>
<evidence type="ECO:0000256" key="1">
    <source>
        <dbReference type="ARBA" id="ARBA00022737"/>
    </source>
</evidence>
<dbReference type="Pfam" id="PF24883">
    <property type="entry name" value="NPHP3_N"/>
    <property type="match status" value="1"/>
</dbReference>
<evidence type="ECO:0000256" key="3">
    <source>
        <dbReference type="PROSITE-ProRule" id="PRU00023"/>
    </source>
</evidence>
<feature type="repeat" description="ANK" evidence="3">
    <location>
        <begin position="1092"/>
        <end position="1124"/>
    </location>
</feature>
<organism evidence="6 7">
    <name type="scientific">Madurella mycetomatis</name>
    <dbReference type="NCBI Taxonomy" id="100816"/>
    <lineage>
        <taxon>Eukaryota</taxon>
        <taxon>Fungi</taxon>
        <taxon>Dikarya</taxon>
        <taxon>Ascomycota</taxon>
        <taxon>Pezizomycotina</taxon>
        <taxon>Sordariomycetes</taxon>
        <taxon>Sordariomycetidae</taxon>
        <taxon>Sordariales</taxon>
        <taxon>Sordariales incertae sedis</taxon>
        <taxon>Madurella</taxon>
    </lineage>
</organism>
<dbReference type="InterPro" id="IPR029058">
    <property type="entry name" value="AB_hydrolase_fold"/>
</dbReference>
<gene>
    <name evidence="6" type="ORF">MMYC01_206431</name>
</gene>
<dbReference type="SMART" id="SM00248">
    <property type="entry name" value="ANK"/>
    <property type="match status" value="8"/>
</dbReference>
<dbReference type="EMBL" id="LCTW02000159">
    <property type="protein sequence ID" value="KXX77483.1"/>
    <property type="molecule type" value="Genomic_DNA"/>
</dbReference>
<dbReference type="InterPro" id="IPR027417">
    <property type="entry name" value="P-loop_NTPase"/>
</dbReference>
<comment type="caution">
    <text evidence="6">The sequence shown here is derived from an EMBL/GenBank/DDBJ whole genome shotgun (WGS) entry which is preliminary data.</text>
</comment>
<reference evidence="6 7" key="1">
    <citation type="journal article" date="2016" name="Genome Announc.">
        <title>Genome Sequence of Madurella mycetomatis mm55, Isolated from a Human Mycetoma Case in Sudan.</title>
        <authorList>
            <person name="Smit S."/>
            <person name="Derks M.F."/>
            <person name="Bervoets S."/>
            <person name="Fahal A."/>
            <person name="van Leeuwen W."/>
            <person name="van Belkum A."/>
            <person name="van de Sande W.W."/>
        </authorList>
    </citation>
    <scope>NUCLEOTIDE SEQUENCE [LARGE SCALE GENOMIC DNA]</scope>
    <source>
        <strain evidence="7">mm55</strain>
    </source>
</reference>
<dbReference type="PROSITE" id="PS50297">
    <property type="entry name" value="ANK_REP_REGION"/>
    <property type="match status" value="6"/>
</dbReference>
<dbReference type="AlphaFoldDB" id="A0A175W1G5"/>
<name>A0A175W1G5_9PEZI</name>
<evidence type="ECO:0000259" key="5">
    <source>
        <dbReference type="Pfam" id="PF24883"/>
    </source>
</evidence>
<dbReference type="PROSITE" id="PS50088">
    <property type="entry name" value="ANK_REPEAT"/>
    <property type="match status" value="6"/>
</dbReference>
<feature type="repeat" description="ANK" evidence="3">
    <location>
        <begin position="1125"/>
        <end position="1157"/>
    </location>
</feature>
<keyword evidence="2 3" id="KW-0040">ANK repeat</keyword>
<protein>
    <submittedName>
        <fullName evidence="6">Ankyrin repeat domain-containing protein 50</fullName>
    </submittedName>
</protein>
<feature type="repeat" description="ANK" evidence="3">
    <location>
        <begin position="1224"/>
        <end position="1256"/>
    </location>
</feature>
<dbReference type="Proteomes" id="UP000078237">
    <property type="component" value="Unassembled WGS sequence"/>
</dbReference>
<dbReference type="GO" id="GO:0006396">
    <property type="term" value="P:RNA processing"/>
    <property type="evidence" value="ECO:0007669"/>
    <property type="project" value="TreeGrafter"/>
</dbReference>
<accession>A0A175W1G5</accession>
<evidence type="ECO:0000313" key="6">
    <source>
        <dbReference type="EMBL" id="KXX77483.1"/>
    </source>
</evidence>
<dbReference type="Pfam" id="PF00023">
    <property type="entry name" value="Ank"/>
    <property type="match status" value="1"/>
</dbReference>
<keyword evidence="7" id="KW-1185">Reference proteome</keyword>
<dbReference type="InterPro" id="IPR036770">
    <property type="entry name" value="Ankyrin_rpt-contain_sf"/>
</dbReference>
<evidence type="ECO:0000313" key="7">
    <source>
        <dbReference type="Proteomes" id="UP000078237"/>
    </source>
</evidence>
<dbReference type="InterPro" id="IPR002110">
    <property type="entry name" value="Ankyrin_rpt"/>
</dbReference>
<feature type="repeat" description="ANK" evidence="3">
    <location>
        <begin position="1059"/>
        <end position="1091"/>
    </location>
</feature>
<feature type="region of interest" description="Disordered" evidence="4">
    <location>
        <begin position="81"/>
        <end position="116"/>
    </location>
</feature>
<evidence type="ECO:0000256" key="2">
    <source>
        <dbReference type="ARBA" id="ARBA00023043"/>
    </source>
</evidence>
<proteinExistence type="predicted"/>
<dbReference type="VEuPathDB" id="FungiDB:MMYC01_206431"/>
<dbReference type="STRING" id="100816.A0A175W1G5"/>
<keyword evidence="1" id="KW-0677">Repeat</keyword>
<evidence type="ECO:0000256" key="4">
    <source>
        <dbReference type="SAM" id="MobiDB-lite"/>
    </source>
</evidence>
<sequence length="1286" mass="142607">MAGQATVHEKGFTLLYEGPSPKVDIVFVHGFTGHPKSTWTLRGAKAQSAGPSRRKKHGADDEPIDTARRFKILRSGLFERSSSARSGATPSILASGPAPATGGANSGNEVGPDASQRGEVYWPQDLAPTTVPNSRIFTYGYDTNVRHMFAGPVSGKNVYDHAWDFLCSLEALRRDPKERRRPVLFVPHSLGGIVVKEALRRSRGCGQTKPHLHTIFEATVGALFFGTPHGGADPRGFFHHVLSVSAQALGVQVNKQIVNTLMPDAEHLTELKNEFSAMCHERKWQVYSFQEEYGVSALFQKKVVDDQSSCLNDPMVETKQHISSNHMDMCRFSGLQDPEYSKVAAAMTLMLGSICDNTDTINARLPLAHRQSQTTYSITDDEGVAGEPPILRAQSKDRPSLQEARLYRDGAAMEGDSAIPADIRQSLIDQLYFDKIDERLISLTPAQGKTCRWFLAKEEYMSWRGPTRQADHGGFLWIKGHPGTGKSTLMKLLFEEAKLGSRNDPSQITLSFFFLARGTLEEKSTTGLYRSLLHKLFEKAPDLKASLEWLEADGARVMLSNGWHKEALKQTLAAAIRKLGHRSLTIFVDALDECNDDEAEDMIFFFEDLCELAQEIQVRLRICFSSRHYPHIEIRKGIKVILEDEIGHEEDIKHYIKSKLRLRKTKGAESLHSEILEKSSMIFLWVVLVIDILNSEYPGKPIEKMRQRLREIPQKLADLFEMILARDEENPELLQLCLQWILFATRPLKPQELYFAIQFGLDEKCSGFWDQETVDMDEMKTFVRSASKGLAEVARNKASEVQFIHESVRDFLLGKYGGQWSEAVSSNFVGHGHQVLRDCCLAQVLDATVSQNVDIPEDSGESRFGSETRQPPLATMNLKFPFLEYSVANVLCHANGAQLHGMEQGVFLDCFPLRRWIFLNNIFEKFVIRRYQGTASLLYVLAERNLASLIKVYPGDESCFDVSVKNGRYGPSIFAALATGSDDAVQALLETLARAQPPESPFHDLYKQYPEKKLMKLDFSFCFSKRRGVLSYIAEHGDEILISLFLHSTRVDINSPHSKGCTPLWHAVAGRHDSVARILLENGAIVDIQDSSRRTALARAAEGGDEAVVRLLLENGANVDIQDSSGWTALTLAALGGNEAVVRLLLENGANVDIQDSDGRTALAQAAEGGNEAVVRLLLENGANVDIQNSYGWTALALAARGGHEAVVRLLLENGANVDIQDSSGWTALTLAALGGNEAVVRLLLENGANVDIQDSSGWIALARDAEGGHEAIVRLLRDKGAKVDV</sequence>
<dbReference type="Gene3D" id="1.25.40.20">
    <property type="entry name" value="Ankyrin repeat-containing domain"/>
    <property type="match status" value="3"/>
</dbReference>
<dbReference type="SUPFAM" id="SSF52540">
    <property type="entry name" value="P-loop containing nucleoside triphosphate hydrolases"/>
    <property type="match status" value="1"/>
</dbReference>
<feature type="repeat" description="ANK" evidence="3">
    <location>
        <begin position="1191"/>
        <end position="1223"/>
    </location>
</feature>
<dbReference type="Gene3D" id="3.40.50.300">
    <property type="entry name" value="P-loop containing nucleotide triphosphate hydrolases"/>
    <property type="match status" value="1"/>
</dbReference>